<dbReference type="PROSITE" id="PS01124">
    <property type="entry name" value="HTH_ARAC_FAMILY_2"/>
    <property type="match status" value="1"/>
</dbReference>
<name>A0A8T6R2J6_9MICO</name>
<dbReference type="GO" id="GO:0043565">
    <property type="term" value="F:sequence-specific DNA binding"/>
    <property type="evidence" value="ECO:0007669"/>
    <property type="project" value="InterPro"/>
</dbReference>
<evidence type="ECO:0000256" key="1">
    <source>
        <dbReference type="ARBA" id="ARBA00023015"/>
    </source>
</evidence>
<evidence type="ECO:0000313" key="6">
    <source>
        <dbReference type="Proteomes" id="UP000287866"/>
    </source>
</evidence>
<evidence type="ECO:0000256" key="2">
    <source>
        <dbReference type="ARBA" id="ARBA00023125"/>
    </source>
</evidence>
<dbReference type="Proteomes" id="UP000287866">
    <property type="component" value="Unassembled WGS sequence"/>
</dbReference>
<dbReference type="AlphaFoldDB" id="A0A8T6R2J6"/>
<sequence length="271" mass="29322">MRPEEFARHVALERHPVGEAVAPWAENHWGLAWDLPDGRWFASEVVPHPTANLTVERASHPRPNLPPGERVVVTGVATRRFDVGIRGAGVVHGVRFRPGGLAALTGHHAAGWTDRTVPAREVLPAGTVADLADDVLVDDPPAWREAAEAALAAVAAGRDPDPAYARLIGVVADMLEDRGLVTVADVAARHATSVRTLQRLFKRYVGVGPKWVLARYRMHDVVTALDAGYDGSLADLAHRHGWYDQAHFTRDFAALVGLPPGQYRDGRTGTA</sequence>
<dbReference type="InterPro" id="IPR009057">
    <property type="entry name" value="Homeodomain-like_sf"/>
</dbReference>
<protein>
    <submittedName>
        <fullName evidence="5">Helix-turn-helix transcriptional regulator</fullName>
    </submittedName>
</protein>
<dbReference type="GO" id="GO:0003700">
    <property type="term" value="F:DNA-binding transcription factor activity"/>
    <property type="evidence" value="ECO:0007669"/>
    <property type="project" value="InterPro"/>
</dbReference>
<gene>
    <name evidence="5" type="ORF">EPD83_007385</name>
</gene>
<keyword evidence="1" id="KW-0805">Transcription regulation</keyword>
<dbReference type="EMBL" id="SAYU02000018">
    <property type="protein sequence ID" value="NHA67874.1"/>
    <property type="molecule type" value="Genomic_DNA"/>
</dbReference>
<feature type="domain" description="HTH araC/xylS-type" evidence="4">
    <location>
        <begin position="165"/>
        <end position="266"/>
    </location>
</feature>
<keyword evidence="3" id="KW-0804">Transcription</keyword>
<keyword evidence="2" id="KW-0238">DNA-binding</keyword>
<dbReference type="SMART" id="SM00342">
    <property type="entry name" value="HTH_ARAC"/>
    <property type="match status" value="1"/>
</dbReference>
<dbReference type="Pfam" id="PF20240">
    <property type="entry name" value="DUF6597"/>
    <property type="match status" value="1"/>
</dbReference>
<dbReference type="SUPFAM" id="SSF46689">
    <property type="entry name" value="Homeodomain-like"/>
    <property type="match status" value="1"/>
</dbReference>
<evidence type="ECO:0000256" key="3">
    <source>
        <dbReference type="ARBA" id="ARBA00023163"/>
    </source>
</evidence>
<comment type="caution">
    <text evidence="5">The sequence shown here is derived from an EMBL/GenBank/DDBJ whole genome shotgun (WGS) entry which is preliminary data.</text>
</comment>
<dbReference type="Pfam" id="PF12833">
    <property type="entry name" value="HTH_18"/>
    <property type="match status" value="1"/>
</dbReference>
<proteinExistence type="predicted"/>
<dbReference type="PANTHER" id="PTHR46796">
    <property type="entry name" value="HTH-TYPE TRANSCRIPTIONAL ACTIVATOR RHAS-RELATED"/>
    <property type="match status" value="1"/>
</dbReference>
<keyword evidence="6" id="KW-1185">Reference proteome</keyword>
<dbReference type="InterPro" id="IPR046532">
    <property type="entry name" value="DUF6597"/>
</dbReference>
<evidence type="ECO:0000259" key="4">
    <source>
        <dbReference type="PROSITE" id="PS01124"/>
    </source>
</evidence>
<accession>A0A8T6R2J6</accession>
<dbReference type="Gene3D" id="1.10.10.60">
    <property type="entry name" value="Homeodomain-like"/>
    <property type="match status" value="1"/>
</dbReference>
<dbReference type="InterPro" id="IPR018060">
    <property type="entry name" value="HTH_AraC"/>
</dbReference>
<evidence type="ECO:0000313" key="5">
    <source>
        <dbReference type="EMBL" id="NHA67874.1"/>
    </source>
</evidence>
<dbReference type="InterPro" id="IPR050204">
    <property type="entry name" value="AraC_XylS_family_regulators"/>
</dbReference>
<organism evidence="5 6">
    <name type="scientific">Phycicoccus flavus</name>
    <dbReference type="NCBI Taxonomy" id="2502783"/>
    <lineage>
        <taxon>Bacteria</taxon>
        <taxon>Bacillati</taxon>
        <taxon>Actinomycetota</taxon>
        <taxon>Actinomycetes</taxon>
        <taxon>Micrococcales</taxon>
        <taxon>Intrasporangiaceae</taxon>
        <taxon>Phycicoccus</taxon>
    </lineage>
</organism>
<reference evidence="5" key="1">
    <citation type="submission" date="2020-03" db="EMBL/GenBank/DDBJ databases">
        <title>Phycicoccus flavus sp. nov., a novel endophytic actinobacterium isolated from branch of Kandelia candel.</title>
        <authorList>
            <person name="Tuo L."/>
        </authorList>
    </citation>
    <scope>NUCLEOTIDE SEQUENCE</scope>
    <source>
        <strain evidence="5">CMS6Z-2</strain>
    </source>
</reference>